<reference evidence="2" key="1">
    <citation type="submission" date="2015-12" db="EMBL/GenBank/DDBJ databases">
        <title>Update maize B73 reference genome by single molecule sequencing technologies.</title>
        <authorList>
            <consortium name="Maize Genome Sequencing Project"/>
            <person name="Ware D."/>
        </authorList>
    </citation>
    <scope>NUCLEOTIDE SEQUENCE [LARGE SCALE GENOMIC DNA]</scope>
    <source>
        <strain evidence="2">cv. B73</strain>
    </source>
</reference>
<name>A0A804MSR1_MAIZE</name>
<dbReference type="InterPro" id="IPR052927">
    <property type="entry name" value="DCC_oxidoreductase"/>
</dbReference>
<dbReference type="PANTHER" id="PTHR33639">
    <property type="entry name" value="THIOL-DISULFIDE OXIDOREDUCTASE DCC"/>
    <property type="match status" value="1"/>
</dbReference>
<accession>A0A804MSR1</accession>
<dbReference type="GO" id="GO:0015035">
    <property type="term" value="F:protein-disulfide reductase activity"/>
    <property type="evidence" value="ECO:0007669"/>
    <property type="project" value="InterPro"/>
</dbReference>
<evidence type="ECO:0000313" key="2">
    <source>
        <dbReference type="Proteomes" id="UP000007305"/>
    </source>
</evidence>
<protein>
    <submittedName>
        <fullName evidence="1">Uncharacterized protein</fullName>
    </submittedName>
</protein>
<dbReference type="Pfam" id="PF04134">
    <property type="entry name" value="DCC1-like"/>
    <property type="match status" value="1"/>
</dbReference>
<dbReference type="InParanoid" id="A0A804MSR1"/>
<dbReference type="InterPro" id="IPR007263">
    <property type="entry name" value="DCC1-like"/>
</dbReference>
<organism evidence="1 2">
    <name type="scientific">Zea mays</name>
    <name type="common">Maize</name>
    <dbReference type="NCBI Taxonomy" id="4577"/>
    <lineage>
        <taxon>Eukaryota</taxon>
        <taxon>Viridiplantae</taxon>
        <taxon>Streptophyta</taxon>
        <taxon>Embryophyta</taxon>
        <taxon>Tracheophyta</taxon>
        <taxon>Spermatophyta</taxon>
        <taxon>Magnoliopsida</taxon>
        <taxon>Liliopsida</taxon>
        <taxon>Poales</taxon>
        <taxon>Poaceae</taxon>
        <taxon>PACMAD clade</taxon>
        <taxon>Panicoideae</taxon>
        <taxon>Andropogonodae</taxon>
        <taxon>Andropogoneae</taxon>
        <taxon>Tripsacinae</taxon>
        <taxon>Zea</taxon>
    </lineage>
</organism>
<sequence>MPSCYLCEIHRPAATSAHQIHANIRTQIQRTGCPRLPLSAIRVCPSLAERSMKSTPSSQRNCIDDFAHSLRPDPRGSGWVTVVRKILHEIRTWYPRRNIATQIVDLKNCAAYRQALNQVRRPRPAAWEEEEELGGATGYLAAENQDVTRQLVRAQQPVGVKCSVLAGACNLCNGGVHFVREQHPNRDVSLQIESRRELLQRSGRSPDDISSVILVEKDRSFIKSKVVLRIMEYLNLFEIHGLN</sequence>
<keyword evidence="2" id="KW-1185">Reference proteome</keyword>
<dbReference type="EnsemblPlants" id="Zm00001eb108740_T001">
    <property type="protein sequence ID" value="Zm00001eb108740_P001"/>
    <property type="gene ID" value="Zm00001eb108740"/>
</dbReference>
<dbReference type="PANTHER" id="PTHR33639:SF2">
    <property type="entry name" value="DUF393 DOMAIN-CONTAINING PROTEIN"/>
    <property type="match status" value="1"/>
</dbReference>
<dbReference type="AlphaFoldDB" id="A0A804MSR1"/>
<evidence type="ECO:0000313" key="1">
    <source>
        <dbReference type="EnsemblPlants" id="Zm00001eb108740_P001"/>
    </source>
</evidence>
<reference evidence="1" key="2">
    <citation type="submission" date="2019-07" db="EMBL/GenBank/DDBJ databases">
        <authorList>
            <person name="Seetharam A."/>
            <person name="Woodhouse M."/>
            <person name="Cannon E."/>
        </authorList>
    </citation>
    <scope>NUCLEOTIDE SEQUENCE [LARGE SCALE GENOMIC DNA]</scope>
    <source>
        <strain evidence="1">cv. B73</strain>
    </source>
</reference>
<reference evidence="1" key="3">
    <citation type="submission" date="2021-05" db="UniProtKB">
        <authorList>
            <consortium name="EnsemblPlants"/>
        </authorList>
    </citation>
    <scope>IDENTIFICATION</scope>
    <source>
        <strain evidence="1">cv. B73</strain>
    </source>
</reference>
<dbReference type="Gramene" id="Zm00001eb108740_T001">
    <property type="protein sequence ID" value="Zm00001eb108740_P001"/>
    <property type="gene ID" value="Zm00001eb108740"/>
</dbReference>
<dbReference type="Proteomes" id="UP000007305">
    <property type="component" value="Chromosome 2"/>
</dbReference>
<proteinExistence type="predicted"/>